<organism evidence="1 2">
    <name type="scientific">Parascaris equorum</name>
    <name type="common">Equine roundworm</name>
    <dbReference type="NCBI Taxonomy" id="6256"/>
    <lineage>
        <taxon>Eukaryota</taxon>
        <taxon>Metazoa</taxon>
        <taxon>Ecdysozoa</taxon>
        <taxon>Nematoda</taxon>
        <taxon>Chromadorea</taxon>
        <taxon>Rhabditida</taxon>
        <taxon>Spirurina</taxon>
        <taxon>Ascaridomorpha</taxon>
        <taxon>Ascaridoidea</taxon>
        <taxon>Ascarididae</taxon>
        <taxon>Parascaris</taxon>
    </lineage>
</organism>
<dbReference type="AlphaFoldDB" id="A0A914RIQ5"/>
<reference evidence="2" key="1">
    <citation type="submission" date="2022-11" db="UniProtKB">
        <authorList>
            <consortium name="WormBaseParasite"/>
        </authorList>
    </citation>
    <scope>IDENTIFICATION</scope>
</reference>
<sequence>MKTAAMVSVRVIDPSNGMLSLRMPHSTAFIWRQSDNPNDVILPVYTGNHHTYLLLMIGHHPLFEH</sequence>
<evidence type="ECO:0000313" key="1">
    <source>
        <dbReference type="Proteomes" id="UP000887564"/>
    </source>
</evidence>
<accession>A0A914RIQ5</accession>
<proteinExistence type="predicted"/>
<protein>
    <submittedName>
        <fullName evidence="2">Anaphase-promoting complex subunit 1</fullName>
    </submittedName>
</protein>
<name>A0A914RIQ5_PAREQ</name>
<evidence type="ECO:0000313" key="2">
    <source>
        <dbReference type="WBParaSite" id="PEQ_0000467201-mRNA-1"/>
    </source>
</evidence>
<keyword evidence="1" id="KW-1185">Reference proteome</keyword>
<dbReference type="Proteomes" id="UP000887564">
    <property type="component" value="Unplaced"/>
</dbReference>
<dbReference type="WBParaSite" id="PEQ_0000467201-mRNA-1">
    <property type="protein sequence ID" value="PEQ_0000467201-mRNA-1"/>
    <property type="gene ID" value="PEQ_0000467201"/>
</dbReference>